<feature type="region of interest" description="Disordered" evidence="1">
    <location>
        <begin position="1"/>
        <end position="24"/>
    </location>
</feature>
<reference evidence="2 3" key="1">
    <citation type="submission" date="2018-02" db="EMBL/GenBank/DDBJ databases">
        <title>Bacteriophage NCPPB3778 and a type I-E CRISPR drive the evolution of the US Biological Select Agent, Rathayibacter toxicus.</title>
        <authorList>
            <person name="Davis E.W.II."/>
            <person name="Tabima J.F."/>
            <person name="Weisberg A.J."/>
            <person name="Lopes L.D."/>
            <person name="Wiseman M.S."/>
            <person name="Wiseman M.S."/>
            <person name="Pupko T."/>
            <person name="Belcher M.S."/>
            <person name="Sechler A.J."/>
            <person name="Tancos M.A."/>
            <person name="Schroeder B.K."/>
            <person name="Murray T.D."/>
            <person name="Luster D.G."/>
            <person name="Schneider W.L."/>
            <person name="Rogers E."/>
            <person name="Andreote F.D."/>
            <person name="Grunwald N.J."/>
            <person name="Putnam M.L."/>
            <person name="Chang J.H."/>
        </authorList>
    </citation>
    <scope>NUCLEOTIDE SEQUENCE [LARGE SCALE GENOMIC DNA]</scope>
    <source>
        <strain evidence="2 3">FH99</strain>
    </source>
</reference>
<accession>A0A2S5Y4R6</accession>
<protein>
    <submittedName>
        <fullName evidence="2">Uncharacterized protein</fullName>
    </submittedName>
</protein>
<dbReference type="AlphaFoldDB" id="A0A2S5Y4R6"/>
<feature type="compositionally biased region" description="Basic and acidic residues" evidence="1">
    <location>
        <begin position="10"/>
        <end position="22"/>
    </location>
</feature>
<comment type="caution">
    <text evidence="2">The sequence shown here is derived from an EMBL/GenBank/DDBJ whole genome shotgun (WGS) entry which is preliminary data.</text>
</comment>
<dbReference type="EMBL" id="PSWU01000013">
    <property type="protein sequence ID" value="PPI13734.1"/>
    <property type="molecule type" value="Genomic_DNA"/>
</dbReference>
<evidence type="ECO:0000313" key="3">
    <source>
        <dbReference type="Proteomes" id="UP000237966"/>
    </source>
</evidence>
<sequence length="66" mass="7880">MTNVQPRQYRTTEPRQTQERGIRPTRVQFQLVRRSASFQIKPVKLPFPQRIDILRDVAIGKLIYSR</sequence>
<dbReference type="Proteomes" id="UP000237966">
    <property type="component" value="Unassembled WGS sequence"/>
</dbReference>
<gene>
    <name evidence="2" type="ORF">C5C51_08405</name>
</gene>
<evidence type="ECO:0000256" key="1">
    <source>
        <dbReference type="SAM" id="MobiDB-lite"/>
    </source>
</evidence>
<name>A0A2S5Y4R6_9MICO</name>
<evidence type="ECO:0000313" key="2">
    <source>
        <dbReference type="EMBL" id="PPI13734.1"/>
    </source>
</evidence>
<organism evidence="2 3">
    <name type="scientific">Rathayibacter toxicus</name>
    <dbReference type="NCBI Taxonomy" id="145458"/>
    <lineage>
        <taxon>Bacteria</taxon>
        <taxon>Bacillati</taxon>
        <taxon>Actinomycetota</taxon>
        <taxon>Actinomycetes</taxon>
        <taxon>Micrococcales</taxon>
        <taxon>Microbacteriaceae</taxon>
        <taxon>Rathayibacter</taxon>
    </lineage>
</organism>
<proteinExistence type="predicted"/>